<keyword evidence="9 11" id="KW-1133">Transmembrane helix</keyword>
<dbReference type="PROSITE" id="PS50928">
    <property type="entry name" value="ABC_TM1"/>
    <property type="match status" value="1"/>
</dbReference>
<keyword evidence="10 11" id="KW-0472">Membrane</keyword>
<evidence type="ECO:0000256" key="5">
    <source>
        <dbReference type="ARBA" id="ARBA00022475"/>
    </source>
</evidence>
<dbReference type="InterPro" id="IPR027417">
    <property type="entry name" value="P-loop_NTPase"/>
</dbReference>
<dbReference type="SUPFAM" id="SSF161098">
    <property type="entry name" value="MetI-like"/>
    <property type="match status" value="1"/>
</dbReference>
<dbReference type="EMBL" id="CP119108">
    <property type="protein sequence ID" value="WEG08696.1"/>
    <property type="molecule type" value="Genomic_DNA"/>
</dbReference>
<reference evidence="14 15" key="1">
    <citation type="submission" date="2023-03" db="EMBL/GenBank/DDBJ databases">
        <title>Genome sequence of Microbacterium sp. KACC 23027.</title>
        <authorList>
            <person name="Kim S."/>
            <person name="Heo J."/>
            <person name="Kwon S.-W."/>
        </authorList>
    </citation>
    <scope>NUCLEOTIDE SEQUENCE [LARGE SCALE GENOMIC DNA]</scope>
    <source>
        <strain evidence="14 15">KACC 23027</strain>
    </source>
</reference>
<dbReference type="InterPro" id="IPR013563">
    <property type="entry name" value="Oligopep_ABC_C"/>
</dbReference>
<dbReference type="RefSeq" id="WP_275278025.1">
    <property type="nucleotide sequence ID" value="NZ_CP119108.1"/>
</dbReference>
<dbReference type="Pfam" id="PF00005">
    <property type="entry name" value="ABC_tran"/>
    <property type="match status" value="1"/>
</dbReference>
<comment type="subcellular location">
    <subcellularLocation>
        <location evidence="11">Cell membrane</location>
        <topology evidence="11">Multi-pass membrane protein</topology>
    </subcellularLocation>
    <subcellularLocation>
        <location evidence="2">Cell membrane</location>
        <topology evidence="2">Peripheral membrane protein</topology>
    </subcellularLocation>
    <subcellularLocation>
        <location evidence="1">Membrane</location>
        <topology evidence="1">Multi-pass membrane protein</topology>
    </subcellularLocation>
</comment>
<dbReference type="InterPro" id="IPR050388">
    <property type="entry name" value="ABC_Ni/Peptide_Import"/>
</dbReference>
<evidence type="ECO:0000256" key="2">
    <source>
        <dbReference type="ARBA" id="ARBA00004202"/>
    </source>
</evidence>
<feature type="transmembrane region" description="Helical" evidence="11">
    <location>
        <begin position="139"/>
        <end position="159"/>
    </location>
</feature>
<dbReference type="InterPro" id="IPR000515">
    <property type="entry name" value="MetI-like"/>
</dbReference>
<keyword evidence="6 11" id="KW-0812">Transmembrane</keyword>
<evidence type="ECO:0000256" key="3">
    <source>
        <dbReference type="ARBA" id="ARBA00005417"/>
    </source>
</evidence>
<feature type="transmembrane region" description="Helical" evidence="11">
    <location>
        <begin position="239"/>
        <end position="262"/>
    </location>
</feature>
<dbReference type="InterPro" id="IPR003439">
    <property type="entry name" value="ABC_transporter-like_ATP-bd"/>
</dbReference>
<evidence type="ECO:0000256" key="1">
    <source>
        <dbReference type="ARBA" id="ARBA00004141"/>
    </source>
</evidence>
<feature type="transmembrane region" description="Helical" evidence="11">
    <location>
        <begin position="195"/>
        <end position="218"/>
    </location>
</feature>
<keyword evidence="8" id="KW-0067">ATP-binding</keyword>
<dbReference type="InterPro" id="IPR017871">
    <property type="entry name" value="ABC_transporter-like_CS"/>
</dbReference>
<dbReference type="PANTHER" id="PTHR43297">
    <property type="entry name" value="OLIGOPEPTIDE TRANSPORT ATP-BINDING PROTEIN APPD"/>
    <property type="match status" value="1"/>
</dbReference>
<dbReference type="PANTHER" id="PTHR43297:SF2">
    <property type="entry name" value="DIPEPTIDE TRANSPORT ATP-BINDING PROTEIN DPPD"/>
    <property type="match status" value="1"/>
</dbReference>
<keyword evidence="5" id="KW-1003">Cell membrane</keyword>
<comment type="similarity">
    <text evidence="3">Belongs to the ABC transporter superfamily.</text>
</comment>
<accession>A0ABY8BWX3</accession>
<dbReference type="Gene3D" id="3.40.50.300">
    <property type="entry name" value="P-loop containing nucleotide triphosphate hydrolases"/>
    <property type="match status" value="1"/>
</dbReference>
<comment type="similarity">
    <text evidence="11">Belongs to the binding-protein-dependent transport system permease family.</text>
</comment>
<evidence type="ECO:0000259" key="12">
    <source>
        <dbReference type="PROSITE" id="PS50893"/>
    </source>
</evidence>
<protein>
    <submittedName>
        <fullName evidence="14">Dipeptide/oligopeptide/nickel ABC transporter permease/ATP-binding protein</fullName>
    </submittedName>
</protein>
<keyword evidence="4 11" id="KW-0813">Transport</keyword>
<dbReference type="PROSITE" id="PS50893">
    <property type="entry name" value="ABC_TRANSPORTER_2"/>
    <property type="match status" value="1"/>
</dbReference>
<evidence type="ECO:0000313" key="14">
    <source>
        <dbReference type="EMBL" id="WEG08696.1"/>
    </source>
</evidence>
<feature type="domain" description="ABC transmembrane type-1" evidence="13">
    <location>
        <begin position="74"/>
        <end position="263"/>
    </location>
</feature>
<dbReference type="InterPro" id="IPR035906">
    <property type="entry name" value="MetI-like_sf"/>
</dbReference>
<evidence type="ECO:0000256" key="7">
    <source>
        <dbReference type="ARBA" id="ARBA00022741"/>
    </source>
</evidence>
<evidence type="ECO:0000256" key="6">
    <source>
        <dbReference type="ARBA" id="ARBA00022692"/>
    </source>
</evidence>
<dbReference type="CDD" id="cd06261">
    <property type="entry name" value="TM_PBP2"/>
    <property type="match status" value="1"/>
</dbReference>
<feature type="transmembrane region" description="Helical" evidence="11">
    <location>
        <begin position="12"/>
        <end position="35"/>
    </location>
</feature>
<dbReference type="Pfam" id="PF08352">
    <property type="entry name" value="oligo_HPY"/>
    <property type="match status" value="1"/>
</dbReference>
<organism evidence="14 15">
    <name type="scientific">Microbacterium horticulturae</name>
    <dbReference type="NCBI Taxonomy" id="3028316"/>
    <lineage>
        <taxon>Bacteria</taxon>
        <taxon>Bacillati</taxon>
        <taxon>Actinomycetota</taxon>
        <taxon>Actinomycetes</taxon>
        <taxon>Micrococcales</taxon>
        <taxon>Microbacteriaceae</taxon>
        <taxon>Microbacterium</taxon>
    </lineage>
</organism>
<feature type="transmembrane region" description="Helical" evidence="11">
    <location>
        <begin position="171"/>
        <end position="189"/>
    </location>
</feature>
<dbReference type="CDD" id="cd03257">
    <property type="entry name" value="ABC_NikE_OppD_transporters"/>
    <property type="match status" value="1"/>
</dbReference>
<feature type="transmembrane region" description="Helical" evidence="11">
    <location>
        <begin position="78"/>
        <end position="102"/>
    </location>
</feature>
<evidence type="ECO:0000256" key="8">
    <source>
        <dbReference type="ARBA" id="ARBA00022840"/>
    </source>
</evidence>
<feature type="domain" description="ABC transporter" evidence="12">
    <location>
        <begin position="307"/>
        <end position="557"/>
    </location>
</feature>
<dbReference type="SMART" id="SM00382">
    <property type="entry name" value="AAA"/>
    <property type="match status" value="1"/>
</dbReference>
<keyword evidence="7" id="KW-0547">Nucleotide-binding</keyword>
<evidence type="ECO:0000256" key="10">
    <source>
        <dbReference type="ARBA" id="ARBA00023136"/>
    </source>
</evidence>
<dbReference type="Gene3D" id="1.10.3720.10">
    <property type="entry name" value="MetI-like"/>
    <property type="match status" value="1"/>
</dbReference>
<evidence type="ECO:0000313" key="15">
    <source>
        <dbReference type="Proteomes" id="UP001214553"/>
    </source>
</evidence>
<dbReference type="PROSITE" id="PS00211">
    <property type="entry name" value="ABC_TRANSPORTER_1"/>
    <property type="match status" value="1"/>
</dbReference>
<name>A0ABY8BWX3_9MICO</name>
<evidence type="ECO:0000256" key="9">
    <source>
        <dbReference type="ARBA" id="ARBA00022989"/>
    </source>
</evidence>
<feature type="transmembrane region" description="Helical" evidence="11">
    <location>
        <begin position="109"/>
        <end position="133"/>
    </location>
</feature>
<gene>
    <name evidence="14" type="ORF">PU630_15845</name>
</gene>
<evidence type="ECO:0000256" key="11">
    <source>
        <dbReference type="RuleBase" id="RU363032"/>
    </source>
</evidence>
<dbReference type="SUPFAM" id="SSF52540">
    <property type="entry name" value="P-loop containing nucleoside triphosphate hydrolases"/>
    <property type="match status" value="1"/>
</dbReference>
<proteinExistence type="inferred from homology"/>
<sequence length="586" mass="61813">MAVQTTRGRPRAVTILAIAGTLLLVLAAIFGPIIFRAAADAVDVGTRLASPSAAHPFGTDELGRDILARVMTATRLSLVLAIGATVIAFVGGLVIGLVGVILPRTPRRLLMSLLDILLAFPWLLLVLFFTVIWSASATTAMMAIGIAGIPGHARLVYNLASSVSGRDYVRAARVVGVGPIGILFRHVLPNILAPLVVNAAAAASVALLSFAGLSFLGLGVQAPQYDWGRMLQEGTQRIYVNPLAALGPGLAIVLAGVVFTLISEAFAQIPGAGGRAVRAQALAAVAGRRRRVIPAHGGRGAVDGSIARMADLHVSFPAPDGTLIEQVHGVDLRIMPGETVGIVGESGSGKSLTAMAMAGLLEGPAVVTTSGHTFDDIDMTHLSASGRARLAVELGMVFQDPLTSLNPALTIGRQLTEVPEVHMRMSVGQARRRAMDALEAVGIADARRRLSQYPHEFSGGMRQRAMIAMAMTARPRLIIADEPTTALDVTVQRQVMRVLRGAQEETGAAIVFISHDIALVSAFCDRILVMKDGHIVEEVDARRIQQDAKHPYTRALIACLPDMRSDRSRPLPVIPPDIAAVSEVPA</sequence>
<evidence type="ECO:0000259" key="13">
    <source>
        <dbReference type="PROSITE" id="PS50928"/>
    </source>
</evidence>
<evidence type="ECO:0000256" key="4">
    <source>
        <dbReference type="ARBA" id="ARBA00022448"/>
    </source>
</evidence>
<keyword evidence="15" id="KW-1185">Reference proteome</keyword>
<dbReference type="InterPro" id="IPR003593">
    <property type="entry name" value="AAA+_ATPase"/>
</dbReference>
<dbReference type="Proteomes" id="UP001214553">
    <property type="component" value="Chromosome"/>
</dbReference>
<dbReference type="Pfam" id="PF00528">
    <property type="entry name" value="BPD_transp_1"/>
    <property type="match status" value="1"/>
</dbReference>